<feature type="compositionally biased region" description="Basic and acidic residues" evidence="11">
    <location>
        <begin position="710"/>
        <end position="723"/>
    </location>
</feature>
<reference evidence="15" key="3">
    <citation type="journal article" date="2012" name="PLoS Pathog.">
        <title>Comparative genomics of the apicomplexan parasites Toxoplasma gondii and Neospora caninum: Coccidia differing in host range and transmission strategy.</title>
        <authorList>
            <person name="Reid A.J."/>
            <person name="Vermont S.J."/>
            <person name="Cotton J.A."/>
            <person name="Harris D."/>
            <person name="Hill-Cawthorne G.A."/>
            <person name="Konen-Waisman S."/>
            <person name="Latham S.M."/>
            <person name="Mourier T."/>
            <person name="Norton R."/>
            <person name="Quail M.A."/>
            <person name="Sanders M."/>
            <person name="Shanmugam D."/>
            <person name="Sohal A."/>
            <person name="Wasmuth J.D."/>
            <person name="Brunk B."/>
            <person name="Grigg M.E."/>
            <person name="Howard J.C."/>
            <person name="Parkinson J."/>
            <person name="Roos D.S."/>
            <person name="Trees A.J."/>
            <person name="Berriman M."/>
            <person name="Pain A."/>
            <person name="Wastling J.M."/>
        </authorList>
    </citation>
    <scope>NUCLEOTIDE SEQUENCE [LARGE SCALE GENOMIC DNA]</scope>
    <source>
        <strain evidence="15">Liverpool</strain>
    </source>
</reference>
<dbReference type="PANTHER" id="PTHR12413:SF2">
    <property type="entry name" value="DOLICHYL PYROPHOSPHATE GLC1MAN9GLCNAC2 ALPHA-1,3-GLUCOSYLTRANSFERASE-RELATED"/>
    <property type="match status" value="1"/>
</dbReference>
<feature type="transmembrane region" description="Helical" evidence="12">
    <location>
        <begin position="140"/>
        <end position="164"/>
    </location>
</feature>
<feature type="transmembrane region" description="Helical" evidence="12">
    <location>
        <begin position="849"/>
        <end position="875"/>
    </location>
</feature>
<feature type="transmembrane region" description="Helical" evidence="12">
    <location>
        <begin position="451"/>
        <end position="469"/>
    </location>
</feature>
<sequence length="885" mass="97831">MEKGQRHVAAPKEEDEEDDTETPFQKAQGDGRLVGTAEKMRRPTCAENKDRHAIWPWIVATATLIKLLLIPTYRSTDFEVHRNWMAITASQPLSTWYRPESSPSKWTLDYPPLFAFFEFFLSLLARFVDPAMLQVQNEGYGSPACVWFMRLTVIVTELVLVLGVRRICKAAQTLQPVHRRVHGPCVGADATRRGQGEVEEERQARGGENLGWPNVALLLVLFNAGLLIVDHIHFQYNGVLLGVLLLSVAEVQTGRYYRGSILFTCALLLKHIFLYVAPVYFVFLLSWLRPRELRSSPDEELELISETRRDWGTASSRSAHVPSLRGALVWLGRVLRLGLLILSLAILVLSPFVATGQTTAMIGRLFPFGRGLLHAQWAAGLWALYAAADRVLFLGGRALGWSFATPSVGEGPATVTPFRVLPNISPLAAGLVTLLLYTPLLFTIWKFPSRRLFPVYVALGASVSFASGWHVHEKAILLVTVPLGVAAWTILDPFLLVSSFFLNTLGNLAILPLLPRPHETPLKLTLFLFSTLMEALCIFLALAKDRRGRVRQQVVFLQTPASSSSPCCGAKCDSEESVPSPLSPCSSSPSLSSCSPHSCPAIVASLEAACVDALSIGIRPVHIRRCLRSYLLFLALSLSGVALLYTLQSDLVPNVLLLKLYKTETSWVAHAAETPATLTLSPRGAAPALSAGRTSPLPSSPSTFASGSDFRGEDARTVVDRKRTSPPTLASRRVLSLLLHFHSATKAEEQKQRHYARDLLAAIVASPPHFPSVSSGGIEGEGERDTDRQTEPRAPNEEHLENKDESIEEHFWNANSPVLHHILRQWHHNFPYFYRILFAAHALAKRFEFLPLMLLVCSSAVGLLSLFVALHVYLVSDLAPRAPRR</sequence>
<reference evidence="13" key="2">
    <citation type="submission" date="2011-03" db="EMBL/GenBank/DDBJ databases">
        <title>Comparative genomics and transcriptomics of Neospora caninum and Toxoplasma gondii.</title>
        <authorList>
            <person name="Reid A.J."/>
            <person name="Sohal A."/>
            <person name="Harris D."/>
            <person name="Quail M."/>
            <person name="Sanders M."/>
            <person name="Berriman M."/>
            <person name="Wastling J.M."/>
            <person name="Pain A."/>
        </authorList>
    </citation>
    <scope>NUCLEOTIDE SEQUENCE</scope>
    <source>
        <strain evidence="13">Liverpool</strain>
    </source>
</reference>
<dbReference type="EC" id="2.4.1.265" evidence="4"/>
<evidence type="ECO:0000256" key="7">
    <source>
        <dbReference type="ARBA" id="ARBA00022692"/>
    </source>
</evidence>
<keyword evidence="10 12" id="KW-0472">Membrane</keyword>
<dbReference type="VEuPathDB" id="ToxoDB:NCLIV_057630"/>
<dbReference type="EMBL" id="FR823392">
    <property type="protein sequence ID" value="CBZ55340.1"/>
    <property type="molecule type" value="Genomic_DNA"/>
</dbReference>
<feature type="region of interest" description="Disordered" evidence="11">
    <location>
        <begin position="768"/>
        <end position="804"/>
    </location>
</feature>
<dbReference type="Proteomes" id="UP000007494">
    <property type="component" value="Chromosome XI"/>
</dbReference>
<evidence type="ECO:0000256" key="11">
    <source>
        <dbReference type="SAM" id="MobiDB-lite"/>
    </source>
</evidence>
<name>F0VNP4_NEOCL</name>
<feature type="transmembrane region" description="Helical" evidence="12">
    <location>
        <begin position="234"/>
        <end position="249"/>
    </location>
</feature>
<accession>F0VNP4</accession>
<comment type="subcellular location">
    <subcellularLocation>
        <location evidence="1">Endoplasmic reticulum membrane</location>
        <topology evidence="1">Multi-pass membrane protein</topology>
    </subcellularLocation>
</comment>
<feature type="transmembrane region" description="Helical" evidence="12">
    <location>
        <begin position="334"/>
        <end position="354"/>
    </location>
</feature>
<feature type="region of interest" description="Disordered" evidence="11">
    <location>
        <begin position="683"/>
        <end position="726"/>
    </location>
</feature>
<evidence type="ECO:0000256" key="10">
    <source>
        <dbReference type="ARBA" id="ARBA00023136"/>
    </source>
</evidence>
<dbReference type="GO" id="GO:0042283">
    <property type="term" value="F:dolichyl pyrophosphate Glc1Man9GlcNAc2 alpha-1,3-glucosyltransferase activity"/>
    <property type="evidence" value="ECO:0007669"/>
    <property type="project" value="UniProtKB-EC"/>
</dbReference>
<dbReference type="OMA" id="QPLSTWY"/>
<keyword evidence="9 12" id="KW-1133">Transmembrane helix</keyword>
<evidence type="ECO:0000256" key="6">
    <source>
        <dbReference type="ARBA" id="ARBA00022679"/>
    </source>
</evidence>
<feature type="compositionally biased region" description="Basic and acidic residues" evidence="11">
    <location>
        <begin position="781"/>
        <end position="804"/>
    </location>
</feature>
<dbReference type="AlphaFoldDB" id="F0VNP4"/>
<evidence type="ECO:0000256" key="1">
    <source>
        <dbReference type="ARBA" id="ARBA00004477"/>
    </source>
</evidence>
<feature type="transmembrane region" description="Helical" evidence="12">
    <location>
        <begin position="629"/>
        <end position="647"/>
    </location>
</feature>
<reference evidence="14" key="4">
    <citation type="journal article" date="2015" name="PLoS ONE">
        <title>Comprehensive Evaluation of Toxoplasma gondii VEG and Neospora caninum LIV Genomes with Tachyzoite Stage Transcriptome and Proteome Defines Novel Transcript Features.</title>
        <authorList>
            <person name="Ramaprasad A."/>
            <person name="Mourier T."/>
            <person name="Naeem R."/>
            <person name="Malas T.B."/>
            <person name="Moussa E."/>
            <person name="Panigrahi A."/>
            <person name="Vermont S.J."/>
            <person name="Otto T.D."/>
            <person name="Wastling J."/>
            <person name="Pain A."/>
        </authorList>
    </citation>
    <scope>NUCLEOTIDE SEQUENCE</scope>
    <source>
        <strain evidence="14">Liverpool</strain>
    </source>
</reference>
<protein>
    <recommendedName>
        <fullName evidence="4">dolichyl-P-Glc:Glc1Man9GlcNAc2-PP-dolichol alpha-1,3-glucosyltransferase</fullName>
        <ecNumber evidence="4">2.4.1.265</ecNumber>
    </recommendedName>
</protein>
<feature type="transmembrane region" description="Helical" evidence="12">
    <location>
        <begin position="427"/>
        <end position="445"/>
    </location>
</feature>
<evidence type="ECO:0000313" key="13">
    <source>
        <dbReference type="EMBL" id="CBZ55340.1"/>
    </source>
</evidence>
<feature type="region of interest" description="Disordered" evidence="11">
    <location>
        <begin position="1"/>
        <end position="30"/>
    </location>
</feature>
<evidence type="ECO:0000256" key="9">
    <source>
        <dbReference type="ARBA" id="ARBA00022989"/>
    </source>
</evidence>
<evidence type="ECO:0000313" key="15">
    <source>
        <dbReference type="Proteomes" id="UP000007494"/>
    </source>
</evidence>
<dbReference type="GeneID" id="13440753"/>
<dbReference type="InterPro" id="IPR004856">
    <property type="entry name" value="Glyco_trans_ALG6/ALG8"/>
</dbReference>
<keyword evidence="15" id="KW-1185">Reference proteome</keyword>
<comment type="pathway">
    <text evidence="2">Protein modification; protein glycosylation.</text>
</comment>
<evidence type="ECO:0000256" key="8">
    <source>
        <dbReference type="ARBA" id="ARBA00022824"/>
    </source>
</evidence>
<evidence type="ECO:0000313" key="14">
    <source>
        <dbReference type="EMBL" id="CEL70075.1"/>
    </source>
</evidence>
<comment type="similarity">
    <text evidence="3">Belongs to the ALG6/ALG8 glucosyltransferase family.</text>
</comment>
<proteinExistence type="inferred from homology"/>
<evidence type="ECO:0000256" key="3">
    <source>
        <dbReference type="ARBA" id="ARBA00008715"/>
    </source>
</evidence>
<feature type="transmembrane region" description="Helical" evidence="12">
    <location>
        <begin position="210"/>
        <end position="228"/>
    </location>
</feature>
<dbReference type="InParanoid" id="F0VNP4"/>
<dbReference type="PANTHER" id="PTHR12413">
    <property type="entry name" value="DOLICHYL GLYCOSYLTRANSFERASE"/>
    <property type="match status" value="1"/>
</dbReference>
<reference evidence="13" key="1">
    <citation type="submission" date="2011-02" db="EMBL/GenBank/DDBJ databases">
        <authorList>
            <person name="Aslett M."/>
        </authorList>
    </citation>
    <scope>NUCLEOTIDE SEQUENCE</scope>
    <source>
        <strain evidence="13">Liverpool</strain>
    </source>
</reference>
<evidence type="ECO:0000256" key="4">
    <source>
        <dbReference type="ARBA" id="ARBA00011938"/>
    </source>
</evidence>
<dbReference type="UniPathway" id="UPA00378"/>
<feature type="transmembrane region" description="Helical" evidence="12">
    <location>
        <begin position="261"/>
        <end position="288"/>
    </location>
</feature>
<keyword evidence="6 13" id="KW-0808">Transferase</keyword>
<evidence type="ECO:0000256" key="2">
    <source>
        <dbReference type="ARBA" id="ARBA00004922"/>
    </source>
</evidence>
<feature type="transmembrane region" description="Helical" evidence="12">
    <location>
        <begin position="54"/>
        <end position="73"/>
    </location>
</feature>
<keyword evidence="5" id="KW-0328">Glycosyltransferase</keyword>
<feature type="compositionally biased region" description="Polar residues" evidence="11">
    <location>
        <begin position="692"/>
        <end position="706"/>
    </location>
</feature>
<gene>
    <name evidence="14" type="ORF">BN1204_057630</name>
    <name evidence="13" type="ORF">NCLIV_057630</name>
</gene>
<dbReference type="RefSeq" id="XP_003885368.1">
    <property type="nucleotide sequence ID" value="XM_003885319.1"/>
</dbReference>
<dbReference type="eggNOG" id="KOG2576">
    <property type="taxonomic scope" value="Eukaryota"/>
</dbReference>
<evidence type="ECO:0000256" key="12">
    <source>
        <dbReference type="SAM" id="Phobius"/>
    </source>
</evidence>
<keyword evidence="8" id="KW-0256">Endoplasmic reticulum</keyword>
<feature type="transmembrane region" description="Helical" evidence="12">
    <location>
        <begin position="522"/>
        <end position="543"/>
    </location>
</feature>
<organism evidence="13 15">
    <name type="scientific">Neospora caninum (strain Liverpool)</name>
    <dbReference type="NCBI Taxonomy" id="572307"/>
    <lineage>
        <taxon>Eukaryota</taxon>
        <taxon>Sar</taxon>
        <taxon>Alveolata</taxon>
        <taxon>Apicomplexa</taxon>
        <taxon>Conoidasida</taxon>
        <taxon>Coccidia</taxon>
        <taxon>Eucoccidiorida</taxon>
        <taxon>Eimeriorina</taxon>
        <taxon>Sarcocystidae</taxon>
        <taxon>Neospora</taxon>
    </lineage>
</organism>
<feature type="transmembrane region" description="Helical" evidence="12">
    <location>
        <begin position="476"/>
        <end position="502"/>
    </location>
</feature>
<keyword evidence="7 12" id="KW-0812">Transmembrane</keyword>
<dbReference type="EMBL" id="LN714486">
    <property type="protein sequence ID" value="CEL70075.1"/>
    <property type="molecule type" value="Genomic_DNA"/>
</dbReference>
<dbReference type="GO" id="GO:0005789">
    <property type="term" value="C:endoplasmic reticulum membrane"/>
    <property type="evidence" value="ECO:0007669"/>
    <property type="project" value="UniProtKB-SubCell"/>
</dbReference>
<evidence type="ECO:0000256" key="5">
    <source>
        <dbReference type="ARBA" id="ARBA00022676"/>
    </source>
</evidence>
<dbReference type="GO" id="GO:0006487">
    <property type="term" value="P:protein N-linked glycosylation"/>
    <property type="evidence" value="ECO:0007669"/>
    <property type="project" value="TreeGrafter"/>
</dbReference>
<dbReference type="OrthoDB" id="1689333at2759"/>
<dbReference type="Pfam" id="PF03155">
    <property type="entry name" value="Alg6_Alg8"/>
    <property type="match status" value="1"/>
</dbReference>